<feature type="region of interest" description="Disordered" evidence="1">
    <location>
        <begin position="111"/>
        <end position="153"/>
    </location>
</feature>
<evidence type="ECO:0000313" key="4">
    <source>
        <dbReference type="Proteomes" id="UP000835052"/>
    </source>
</evidence>
<feature type="signal peptide" evidence="2">
    <location>
        <begin position="1"/>
        <end position="20"/>
    </location>
</feature>
<comment type="caution">
    <text evidence="3">The sequence shown here is derived from an EMBL/GenBank/DDBJ whole genome shotgun (WGS) entry which is preliminary data.</text>
</comment>
<keyword evidence="4" id="KW-1185">Reference proteome</keyword>
<evidence type="ECO:0000313" key="3">
    <source>
        <dbReference type="EMBL" id="CAD6199173.1"/>
    </source>
</evidence>
<dbReference type="AlphaFoldDB" id="A0A8S1HWY0"/>
<protein>
    <submittedName>
        <fullName evidence="3">Uncharacterized protein</fullName>
    </submittedName>
</protein>
<dbReference type="EMBL" id="CAJGYM010000159">
    <property type="protein sequence ID" value="CAD6199173.1"/>
    <property type="molecule type" value="Genomic_DNA"/>
</dbReference>
<feature type="chain" id="PRO_5035904019" evidence="2">
    <location>
        <begin position="21"/>
        <end position="444"/>
    </location>
</feature>
<accession>A0A8S1HWY0</accession>
<dbReference type="Proteomes" id="UP000835052">
    <property type="component" value="Unassembled WGS sequence"/>
</dbReference>
<feature type="compositionally biased region" description="Basic and acidic residues" evidence="1">
    <location>
        <begin position="111"/>
        <end position="120"/>
    </location>
</feature>
<gene>
    <name evidence="3" type="ORF">CAUJ_LOCUS15077</name>
</gene>
<evidence type="ECO:0000256" key="1">
    <source>
        <dbReference type="SAM" id="MobiDB-lite"/>
    </source>
</evidence>
<reference evidence="3" key="1">
    <citation type="submission" date="2020-10" db="EMBL/GenBank/DDBJ databases">
        <authorList>
            <person name="Kikuchi T."/>
        </authorList>
    </citation>
    <scope>NUCLEOTIDE SEQUENCE</scope>
    <source>
        <strain evidence="3">NKZ352</strain>
    </source>
</reference>
<keyword evidence="2" id="KW-0732">Signal</keyword>
<organism evidence="3 4">
    <name type="scientific">Caenorhabditis auriculariae</name>
    <dbReference type="NCBI Taxonomy" id="2777116"/>
    <lineage>
        <taxon>Eukaryota</taxon>
        <taxon>Metazoa</taxon>
        <taxon>Ecdysozoa</taxon>
        <taxon>Nematoda</taxon>
        <taxon>Chromadorea</taxon>
        <taxon>Rhabditida</taxon>
        <taxon>Rhabditina</taxon>
        <taxon>Rhabditomorpha</taxon>
        <taxon>Rhabditoidea</taxon>
        <taxon>Rhabditidae</taxon>
        <taxon>Peloderinae</taxon>
        <taxon>Caenorhabditis</taxon>
    </lineage>
</organism>
<proteinExistence type="predicted"/>
<feature type="region of interest" description="Disordered" evidence="1">
    <location>
        <begin position="379"/>
        <end position="401"/>
    </location>
</feature>
<name>A0A8S1HWY0_9PELO</name>
<evidence type="ECO:0000256" key="2">
    <source>
        <dbReference type="SAM" id="SignalP"/>
    </source>
</evidence>
<feature type="compositionally biased region" description="Basic and acidic residues" evidence="1">
    <location>
        <begin position="56"/>
        <end position="68"/>
    </location>
</feature>
<sequence length="444" mass="51332">MMHAFMIIFPISVPTRCVTAERVLLTPPTTAFCRLLSTRRTFRASKIMGQSQSYELNHDKHDRQEETPVRGLRRTSRSDDSVFPVTHPRAQEDGFDYREDDLRERIRKSELRERNDEYAQRLRGNSQVPAYPLPTAPEEPTKSPTKSTRVPKMRLESQQNDSIKVHIEKRTPELDDQLGVSNFLPPYKSEKEKKRPAPHYDDVASESFLPEETTSFVGVTEHKPPRWTKRSSWKAVSLEALHRSPETCEQGKQNDSMVLTRTEKSLLDSLPIIEKGGSSPTRSHHPHFDYCPQQPTRKCVSTQSCEELERTREVHELPLTPDRIQKEEEEEGTTRLDQVFYTEHHRAIVAVEGGNKEPRKILSQQQRATQIVSINVNCNDDENRPEFPQTPAQDDPKKMTKSLKTPTGFLLDSPQEEKLFYIPHMETIILEHRPRFSSYEKLAA</sequence>
<feature type="region of interest" description="Disordered" evidence="1">
    <location>
        <begin position="53"/>
        <end position="94"/>
    </location>
</feature>